<name>K1UTF1_9ZZZZ</name>
<keyword evidence="1" id="KW-0489">Methyltransferase</keyword>
<keyword evidence="1" id="KW-0808">Transferase</keyword>
<dbReference type="GO" id="GO:0032259">
    <property type="term" value="P:methylation"/>
    <property type="evidence" value="ECO:0007669"/>
    <property type="project" value="UniProtKB-KW"/>
</dbReference>
<feature type="non-terminal residue" evidence="1">
    <location>
        <position position="1"/>
    </location>
</feature>
<dbReference type="EMBL" id="AJWY01000131">
    <property type="protein sequence ID" value="EKC81595.1"/>
    <property type="molecule type" value="Genomic_DNA"/>
</dbReference>
<proteinExistence type="predicted"/>
<reference evidence="1" key="1">
    <citation type="journal article" date="2013" name="Environ. Microbiol.">
        <title>Microbiota from the distal guts of lean and obese adolescents exhibit partial functional redundancy besides clear differences in community structure.</title>
        <authorList>
            <person name="Ferrer M."/>
            <person name="Ruiz A."/>
            <person name="Lanza F."/>
            <person name="Haange S.B."/>
            <person name="Oberbach A."/>
            <person name="Till H."/>
            <person name="Bargiela R."/>
            <person name="Campoy C."/>
            <person name="Segura M.T."/>
            <person name="Richter M."/>
            <person name="von Bergen M."/>
            <person name="Seifert J."/>
            <person name="Suarez A."/>
        </authorList>
    </citation>
    <scope>NUCLEOTIDE SEQUENCE</scope>
</reference>
<organism evidence="1">
    <name type="scientific">human gut metagenome</name>
    <dbReference type="NCBI Taxonomy" id="408170"/>
    <lineage>
        <taxon>unclassified sequences</taxon>
        <taxon>metagenomes</taxon>
        <taxon>organismal metagenomes</taxon>
    </lineage>
</organism>
<accession>K1UTF1</accession>
<dbReference type="AlphaFoldDB" id="K1UTF1"/>
<dbReference type="GO" id="GO:0008168">
    <property type="term" value="F:methyltransferase activity"/>
    <property type="evidence" value="ECO:0007669"/>
    <property type="project" value="UniProtKB-KW"/>
</dbReference>
<evidence type="ECO:0000313" key="1">
    <source>
        <dbReference type="EMBL" id="EKC81595.1"/>
    </source>
</evidence>
<comment type="caution">
    <text evidence="1">The sequence shown here is derived from an EMBL/GenBank/DDBJ whole genome shotgun (WGS) entry which is preliminary data.</text>
</comment>
<feature type="non-terminal residue" evidence="1">
    <location>
        <position position="201"/>
    </location>
</feature>
<sequence length="201" mass="22616">HTAYTLPSIDHEAEQAINAYEAEFGADGTRVFRDPAADVTQPTVRELFDGYKLTVGNALSKDTAFVNACRNSDRQNAYLEGADAIRRIVTASDDLQLVRLYFDMPAFHNRLHQELLEELYPTLAATVAPSPYQITQEDIDNALLDWHNNLKGKQEVALYMQAHGRERSTTAWLAAKYGWEDSKTPMYIHVGNAEPVTLTWA</sequence>
<protein>
    <submittedName>
        <fullName evidence="1">DNA methylase</fullName>
    </submittedName>
</protein>
<gene>
    <name evidence="1" type="ORF">LEA_00182</name>
</gene>